<dbReference type="Gene3D" id="1.20.1560.10">
    <property type="entry name" value="ABC transporter type 1, transmembrane domain"/>
    <property type="match status" value="1"/>
</dbReference>
<dbReference type="Pfam" id="PF00664">
    <property type="entry name" value="ABC_membrane"/>
    <property type="match status" value="1"/>
</dbReference>
<dbReference type="SUPFAM" id="SSF52540">
    <property type="entry name" value="P-loop containing nucleoside triphosphate hydrolases"/>
    <property type="match status" value="1"/>
</dbReference>
<protein>
    <recommendedName>
        <fullName evidence="14">ATP-dependent transporter ycf16</fullName>
    </recommendedName>
</protein>
<dbReference type="SMART" id="SM00382">
    <property type="entry name" value="AAA"/>
    <property type="match status" value="1"/>
</dbReference>
<accession>A0A7S0B6S5</accession>
<organism evidence="13">
    <name type="scientific">Pyrodinium bahamense</name>
    <dbReference type="NCBI Taxonomy" id="73915"/>
    <lineage>
        <taxon>Eukaryota</taxon>
        <taxon>Sar</taxon>
        <taxon>Alveolata</taxon>
        <taxon>Dinophyceae</taxon>
        <taxon>Gonyaulacales</taxon>
        <taxon>Pyrocystaceae</taxon>
        <taxon>Pyrodinium</taxon>
    </lineage>
</organism>
<dbReference type="Pfam" id="PF00005">
    <property type="entry name" value="ABC_tran"/>
    <property type="match status" value="1"/>
</dbReference>
<dbReference type="PROSITE" id="PS00211">
    <property type="entry name" value="ABC_TRANSPORTER_1"/>
    <property type="match status" value="1"/>
</dbReference>
<evidence type="ECO:0000256" key="10">
    <source>
        <dbReference type="SAM" id="Phobius"/>
    </source>
</evidence>
<feature type="transmembrane region" description="Helical" evidence="10">
    <location>
        <begin position="265"/>
        <end position="287"/>
    </location>
</feature>
<dbReference type="GO" id="GO:0006879">
    <property type="term" value="P:intracellular iron ion homeostasis"/>
    <property type="evidence" value="ECO:0007669"/>
    <property type="project" value="TreeGrafter"/>
</dbReference>
<keyword evidence="7" id="KW-0067">ATP-binding</keyword>
<keyword evidence="9 10" id="KW-0472">Membrane</keyword>
<evidence type="ECO:0000259" key="11">
    <source>
        <dbReference type="PROSITE" id="PS50893"/>
    </source>
</evidence>
<proteinExistence type="predicted"/>
<dbReference type="SUPFAM" id="SSF90123">
    <property type="entry name" value="ABC transporter transmembrane region"/>
    <property type="match status" value="1"/>
</dbReference>
<evidence type="ECO:0000256" key="4">
    <source>
        <dbReference type="ARBA" id="ARBA00022475"/>
    </source>
</evidence>
<keyword evidence="4" id="KW-1003">Cell membrane</keyword>
<dbReference type="PROSITE" id="PS50893">
    <property type="entry name" value="ABC_TRANSPORTER_2"/>
    <property type="match status" value="1"/>
</dbReference>
<evidence type="ECO:0000256" key="2">
    <source>
        <dbReference type="ARBA" id="ARBA00004651"/>
    </source>
</evidence>
<evidence type="ECO:0008006" key="14">
    <source>
        <dbReference type="Google" id="ProtNLM"/>
    </source>
</evidence>
<dbReference type="PROSITE" id="PS50929">
    <property type="entry name" value="ABC_TM1F"/>
    <property type="match status" value="1"/>
</dbReference>
<dbReference type="CDD" id="cd18582">
    <property type="entry name" value="ABC_6TM_ATM1_ABCB7"/>
    <property type="match status" value="1"/>
</dbReference>
<feature type="domain" description="ABC transmembrane type-1" evidence="12">
    <location>
        <begin position="130"/>
        <end position="412"/>
    </location>
</feature>
<dbReference type="EMBL" id="HBEG01046970">
    <property type="protein sequence ID" value="CAD8384879.1"/>
    <property type="molecule type" value="Transcribed_RNA"/>
</dbReference>
<dbReference type="GO" id="GO:0016887">
    <property type="term" value="F:ATP hydrolysis activity"/>
    <property type="evidence" value="ECO:0007669"/>
    <property type="project" value="InterPro"/>
</dbReference>
<reference evidence="13" key="1">
    <citation type="submission" date="2021-01" db="EMBL/GenBank/DDBJ databases">
        <authorList>
            <person name="Corre E."/>
            <person name="Pelletier E."/>
            <person name="Niang G."/>
            <person name="Scheremetjew M."/>
            <person name="Finn R."/>
            <person name="Kale V."/>
            <person name="Holt S."/>
            <person name="Cochrane G."/>
            <person name="Meng A."/>
            <person name="Brown T."/>
            <person name="Cohen L."/>
        </authorList>
    </citation>
    <scope>NUCLEOTIDE SEQUENCE</scope>
    <source>
        <strain evidence="13">Pbaha01</strain>
    </source>
</reference>
<dbReference type="GO" id="GO:0005886">
    <property type="term" value="C:plasma membrane"/>
    <property type="evidence" value="ECO:0007669"/>
    <property type="project" value="UniProtKB-SubCell"/>
</dbReference>
<dbReference type="GO" id="GO:0140359">
    <property type="term" value="F:ABC-type transporter activity"/>
    <property type="evidence" value="ECO:0007669"/>
    <property type="project" value="InterPro"/>
</dbReference>
<sequence>MWRCYAGCFALPNRSRRRCTAAASRPFTQRLHGGTCPRCPPLATACGWGPRVPARVASAYDGGGRLHAVPGWCARALSSAPAGADSKPAAGKDAVGAAVKQPSLDVTEPSPWTLLRSLWPTEASHQARIAFAMAGLLAGKALTILAPLQLGRLVDALGAGAEALPLGLLAAYGLARLSTSGFNELRAALFATVSQASCRVLARRSFEHLHSLDAAYLHMSKPGTLSVIISRATRSLTQVLNMLLFNVLPIVVEFAMALAVMASLAGPSCACVAAGTVGAYVVFTTRFSQRRREIMRRANKAEEDASGVFFDSLANCEVVKYFQNEEREKDRYDAALLRFETEQVRVLHSLAQLNFGQQLITIGGFTAILALTASRVIAGTLPVGDVVAIHGILAQLMQPLGILGGVYRVTTQGFIDLGKLHGFLQRASSVPPPADGGVRFEFEGGRLEFQDVHHAYGEGSPVLAGASLVVPPGVKAALVGPSGSGKTTLLRLLYRFADPTEGRVLIDGQDVRHLDLGSFRRHLGIVPQDCALFNETVGFNIRYGRPGASDEEVQAAARLAQIHELVASLPQGYDTPVGERGLLLSGGERQRIGIARCLLRDPSIVLLDEATSALDVRTERHLAAAMEELMRGRTCLIVAHRLSTVQRCDLVAYLEGGSVLELGSHEELLARSGKYRRFWEGAPAEA</sequence>
<dbReference type="InterPro" id="IPR017871">
    <property type="entry name" value="ABC_transporter-like_CS"/>
</dbReference>
<evidence type="ECO:0000256" key="3">
    <source>
        <dbReference type="ARBA" id="ARBA00022448"/>
    </source>
</evidence>
<keyword evidence="3" id="KW-0813">Transport</keyword>
<name>A0A7S0B6S5_9DINO</name>
<dbReference type="FunFam" id="3.40.50.300:FF:000221">
    <property type="entry name" value="Multidrug ABC transporter ATP-binding protein"/>
    <property type="match status" value="1"/>
</dbReference>
<dbReference type="InterPro" id="IPR003439">
    <property type="entry name" value="ABC_transporter-like_ATP-bd"/>
</dbReference>
<dbReference type="AlphaFoldDB" id="A0A7S0B6S5"/>
<dbReference type="GO" id="GO:0005524">
    <property type="term" value="F:ATP binding"/>
    <property type="evidence" value="ECO:0007669"/>
    <property type="project" value="UniProtKB-KW"/>
</dbReference>
<dbReference type="Gene3D" id="3.40.50.300">
    <property type="entry name" value="P-loop containing nucleotide triphosphate hydrolases"/>
    <property type="match status" value="1"/>
</dbReference>
<dbReference type="PANTHER" id="PTHR24221">
    <property type="entry name" value="ATP-BINDING CASSETTE SUB-FAMILY B"/>
    <property type="match status" value="1"/>
</dbReference>
<evidence type="ECO:0000256" key="7">
    <source>
        <dbReference type="ARBA" id="ARBA00022840"/>
    </source>
</evidence>
<dbReference type="InterPro" id="IPR036640">
    <property type="entry name" value="ABC1_TM_sf"/>
</dbReference>
<gene>
    <name evidence="13" type="ORF">PBAH0796_LOCUS28567</name>
</gene>
<evidence type="ECO:0000259" key="12">
    <source>
        <dbReference type="PROSITE" id="PS50929"/>
    </source>
</evidence>
<dbReference type="GO" id="GO:0005743">
    <property type="term" value="C:mitochondrial inner membrane"/>
    <property type="evidence" value="ECO:0007669"/>
    <property type="project" value="TreeGrafter"/>
</dbReference>
<dbReference type="InterPro" id="IPR011527">
    <property type="entry name" value="ABC1_TM_dom"/>
</dbReference>
<evidence type="ECO:0000256" key="9">
    <source>
        <dbReference type="ARBA" id="ARBA00023136"/>
    </source>
</evidence>
<dbReference type="InterPro" id="IPR027417">
    <property type="entry name" value="P-loop_NTPase"/>
</dbReference>
<feature type="transmembrane region" description="Helical" evidence="10">
    <location>
        <begin position="239"/>
        <end position="259"/>
    </location>
</feature>
<keyword evidence="8 10" id="KW-1133">Transmembrane helix</keyword>
<feature type="domain" description="ABC transporter" evidence="11">
    <location>
        <begin position="447"/>
        <end position="681"/>
    </location>
</feature>
<dbReference type="PANTHER" id="PTHR24221:SF402">
    <property type="entry name" value="IRON-SULFUR CLUSTERS TRANSPORTER ABCB7, MITOCHONDRIAL"/>
    <property type="match status" value="1"/>
</dbReference>
<dbReference type="InterPro" id="IPR003593">
    <property type="entry name" value="AAA+_ATPase"/>
</dbReference>
<evidence type="ECO:0000313" key="13">
    <source>
        <dbReference type="EMBL" id="CAD8384879.1"/>
    </source>
</evidence>
<keyword evidence="5 10" id="KW-0812">Transmembrane</keyword>
<evidence type="ECO:0000256" key="1">
    <source>
        <dbReference type="ARBA" id="ARBA00004225"/>
    </source>
</evidence>
<dbReference type="InterPro" id="IPR039421">
    <property type="entry name" value="Type_1_exporter"/>
</dbReference>
<evidence type="ECO:0000256" key="5">
    <source>
        <dbReference type="ARBA" id="ARBA00022692"/>
    </source>
</evidence>
<evidence type="ECO:0000256" key="6">
    <source>
        <dbReference type="ARBA" id="ARBA00022741"/>
    </source>
</evidence>
<evidence type="ECO:0000256" key="8">
    <source>
        <dbReference type="ARBA" id="ARBA00022989"/>
    </source>
</evidence>
<keyword evidence="6" id="KW-0547">Nucleotide-binding</keyword>
<comment type="subcellular location">
    <subcellularLocation>
        <location evidence="2">Cell membrane</location>
        <topology evidence="2">Multi-pass membrane protein</topology>
    </subcellularLocation>
    <subcellularLocation>
        <location evidence="1">Mitochondrion membrane</location>
        <topology evidence="1">Multi-pass membrane protein</topology>
    </subcellularLocation>
</comment>